<keyword evidence="2" id="KW-1185">Reference proteome</keyword>
<dbReference type="EMBL" id="JALGAR010000006">
    <property type="protein sequence ID" value="MCI4659610.1"/>
    <property type="molecule type" value="Genomic_DNA"/>
</dbReference>
<sequence>MTIQIELKVIVTLEHVTGKFASRDDMIEKLIEELEGAELSSLDDLGEDGVTSYEVASWEIEEIERPAPVRRRRGQGSRSQ</sequence>
<evidence type="ECO:0000313" key="2">
    <source>
        <dbReference type="Proteomes" id="UP001165341"/>
    </source>
</evidence>
<organism evidence="1 2">
    <name type="scientific">Cryobacterium zhongshanensis</name>
    <dbReference type="NCBI Taxonomy" id="2928153"/>
    <lineage>
        <taxon>Bacteria</taxon>
        <taxon>Bacillati</taxon>
        <taxon>Actinomycetota</taxon>
        <taxon>Actinomycetes</taxon>
        <taxon>Micrococcales</taxon>
        <taxon>Microbacteriaceae</taxon>
        <taxon>Cryobacterium</taxon>
    </lineage>
</organism>
<dbReference type="RefSeq" id="WP_243013101.1">
    <property type="nucleotide sequence ID" value="NZ_JALGAR010000006.1"/>
</dbReference>
<dbReference type="Proteomes" id="UP001165341">
    <property type="component" value="Unassembled WGS sequence"/>
</dbReference>
<name>A0AA41QY27_9MICO</name>
<accession>A0AA41QY27</accession>
<protein>
    <submittedName>
        <fullName evidence="1">Uncharacterized protein</fullName>
    </submittedName>
</protein>
<dbReference type="AlphaFoldDB" id="A0AA41QY27"/>
<reference evidence="1" key="1">
    <citation type="submission" date="2022-03" db="EMBL/GenBank/DDBJ databases">
        <title>Cryobacterium sp. nov. strain ZS14-85, isolated from Antarctic soil.</title>
        <authorList>
            <person name="Li J."/>
            <person name="Niu G."/>
        </authorList>
    </citation>
    <scope>NUCLEOTIDE SEQUENCE</scope>
    <source>
        <strain evidence="1">ZS14-85</strain>
    </source>
</reference>
<gene>
    <name evidence="1" type="ORF">MQH31_17540</name>
</gene>
<comment type="caution">
    <text evidence="1">The sequence shown here is derived from an EMBL/GenBank/DDBJ whole genome shotgun (WGS) entry which is preliminary data.</text>
</comment>
<proteinExistence type="predicted"/>
<evidence type="ECO:0000313" key="1">
    <source>
        <dbReference type="EMBL" id="MCI4659610.1"/>
    </source>
</evidence>